<dbReference type="Proteomes" id="UP000279833">
    <property type="component" value="Unassembled WGS sequence"/>
</dbReference>
<protein>
    <submittedName>
        <fullName evidence="1 3">Uncharacterized protein</fullName>
    </submittedName>
</protein>
<name>A0A183JZZ5_9TREM</name>
<dbReference type="AlphaFoldDB" id="A0A183JZZ5"/>
<evidence type="ECO:0000313" key="2">
    <source>
        <dbReference type="Proteomes" id="UP000279833"/>
    </source>
</evidence>
<gene>
    <name evidence="1" type="ORF">SCUD_LOCUS8303</name>
</gene>
<reference evidence="1 2" key="2">
    <citation type="submission" date="2018-11" db="EMBL/GenBank/DDBJ databases">
        <authorList>
            <consortium name="Pathogen Informatics"/>
        </authorList>
    </citation>
    <scope>NUCLEOTIDE SEQUENCE [LARGE SCALE GENOMIC DNA]</scope>
    <source>
        <strain evidence="1">Dakar</strain>
        <strain evidence="2">Dakar, Senegal</strain>
    </source>
</reference>
<keyword evidence="2" id="KW-1185">Reference proteome</keyword>
<dbReference type="EMBL" id="UZAK01032682">
    <property type="protein sequence ID" value="VDP30076.1"/>
    <property type="molecule type" value="Genomic_DNA"/>
</dbReference>
<evidence type="ECO:0000313" key="3">
    <source>
        <dbReference type="WBParaSite" id="SCUD_0000830301-mRNA-1"/>
    </source>
</evidence>
<organism evidence="3">
    <name type="scientific">Schistosoma curassoni</name>
    <dbReference type="NCBI Taxonomy" id="6186"/>
    <lineage>
        <taxon>Eukaryota</taxon>
        <taxon>Metazoa</taxon>
        <taxon>Spiralia</taxon>
        <taxon>Lophotrochozoa</taxon>
        <taxon>Platyhelminthes</taxon>
        <taxon>Trematoda</taxon>
        <taxon>Digenea</taxon>
        <taxon>Strigeidida</taxon>
        <taxon>Schistosomatoidea</taxon>
        <taxon>Schistosomatidae</taxon>
        <taxon>Schistosoma</taxon>
    </lineage>
</organism>
<proteinExistence type="predicted"/>
<evidence type="ECO:0000313" key="1">
    <source>
        <dbReference type="EMBL" id="VDP30076.1"/>
    </source>
</evidence>
<sequence length="203" mass="22833">MDATVLIIQKSSDVNELSTSTLTISNESFLMSTEVQLTENLNRTTEGTDRYSKILDVINPSTTPPKHIETTLEITDVQVRENLNDTVKETERYSNITTDITKKNQQNELLWSVEQLKVLLNRLGPLDRPKIEVAPTHLTNDAVPGTYDEISMAIRQIMCNKAGGSDKIPAETLKAELATNAEMLHIISSKICDIDHVRRDRKQ</sequence>
<accession>A0A183JZZ5</accession>
<reference evidence="3" key="1">
    <citation type="submission" date="2016-06" db="UniProtKB">
        <authorList>
            <consortium name="WormBaseParasite"/>
        </authorList>
    </citation>
    <scope>IDENTIFICATION</scope>
</reference>
<dbReference type="WBParaSite" id="SCUD_0000830301-mRNA-1">
    <property type="protein sequence ID" value="SCUD_0000830301-mRNA-1"/>
    <property type="gene ID" value="SCUD_0000830301"/>
</dbReference>